<keyword evidence="2" id="KW-1185">Reference proteome</keyword>
<protein>
    <submittedName>
        <fullName evidence="1">Uncharacterized protein</fullName>
    </submittedName>
</protein>
<dbReference type="Gene3D" id="2.120.10.30">
    <property type="entry name" value="TolB, C-terminal domain"/>
    <property type="match status" value="1"/>
</dbReference>
<proteinExistence type="predicted"/>
<keyword evidence="1" id="KW-0614">Plasmid</keyword>
<organism evidence="1 2">
    <name type="scientific">Hymenobacter volaticus</name>
    <dbReference type="NCBI Taxonomy" id="2932254"/>
    <lineage>
        <taxon>Bacteria</taxon>
        <taxon>Pseudomonadati</taxon>
        <taxon>Bacteroidota</taxon>
        <taxon>Cytophagia</taxon>
        <taxon>Cytophagales</taxon>
        <taxon>Hymenobacteraceae</taxon>
        <taxon>Hymenobacter</taxon>
    </lineage>
</organism>
<dbReference type="EMBL" id="CP095062">
    <property type="protein sequence ID" value="UOQ68599.1"/>
    <property type="molecule type" value="Genomic_DNA"/>
</dbReference>
<dbReference type="SUPFAM" id="SSF101898">
    <property type="entry name" value="NHL repeat"/>
    <property type="match status" value="1"/>
</dbReference>
<evidence type="ECO:0000313" key="2">
    <source>
        <dbReference type="Proteomes" id="UP000830401"/>
    </source>
</evidence>
<dbReference type="InterPro" id="IPR011042">
    <property type="entry name" value="6-blade_b-propeller_TolB-like"/>
</dbReference>
<gene>
    <name evidence="1" type="ORF">MUN86_24145</name>
</gene>
<dbReference type="RefSeq" id="WP_245125978.1">
    <property type="nucleotide sequence ID" value="NZ_CP095062.1"/>
</dbReference>
<evidence type="ECO:0000313" key="1">
    <source>
        <dbReference type="EMBL" id="UOQ68599.1"/>
    </source>
</evidence>
<sequence>MKPWRGASFVRSVAYGPAGGIVGAGYAETHENVSTFTDQTRNARLALANNMLSVVDHVDTDGTLYYIASNNNGWDKNSSVYVVARRCSDRGLHRFPKGDRATFAGDKAHDSDAGYDGVVGLKQKLGGWDPAFVKAQQISGMRVERGNSLLAVCRKYQNTVQFYHKTTGVLLSTLRLPAPGKCVFSPSGDFWVISQGTVKQYVNRSTRTTPDFVLQTTIQSLQQPVALAMRPNGTLLVQDGGNHQQVKEFLPNGKPAGVFPAKPGGNKLSPDVTLSSFLFVNRESLGTQDTTNSDYDKPLGSLDVAPDGSIWLLDAGNYRVMHYSATWKYLGQFGWLPCHYKIAVDPNDVKRVHSDFMELEVDWTRPIRGGDQTQLAHPTWLLKKNWSAQFSRKLGPFLHVVTYTSKGVKRTFAQCHDSDFNNQGWQTELVELPASGVARRTGIHIDYGPNTGRSKIIYPEGIRWWEITDDGAGNKRQCGYFQAFEGFDSHNNPVFGPVQKKVDFIAELAKQNNRPLSYGGWNQQDECPVTADGTWISFRAPQTKVGAFHLGGIKPGQTKWSWLGLPNKLMTNIQQIVPGFYPAQGSGSDFGGHTGVAVHAVGQYVVCSYDGQNGFFSNQHWLFKQDGTYLAQYGRYSRDQPDFHDLDAAPAGYANNTGYSCLLQSGNTLFELTTDEAYFGGIHVHRLQVPNPVSVQNQ</sequence>
<name>A0ABY4GDF3_9BACT</name>
<geneLocation type="plasmid" evidence="1 2">
    <name>unnamed1</name>
</geneLocation>
<dbReference type="Proteomes" id="UP000830401">
    <property type="component" value="Plasmid unnamed1"/>
</dbReference>
<reference evidence="1" key="1">
    <citation type="submission" date="2022-04" db="EMBL/GenBank/DDBJ databases">
        <title>Hymenobacter sp. isolated from the air.</title>
        <authorList>
            <person name="Won M."/>
            <person name="Lee C.-M."/>
            <person name="Woen H.-Y."/>
            <person name="Kwon S.-W."/>
        </authorList>
    </citation>
    <scope>NUCLEOTIDE SEQUENCE</scope>
    <source>
        <strain evidence="1">5420S-77</strain>
        <plasmid evidence="1">unnamed1</plasmid>
    </source>
</reference>
<accession>A0ABY4GDF3</accession>